<dbReference type="PANTHER" id="PTHR43328">
    <property type="entry name" value="ACETYLTRANSFERASE-RELATED"/>
    <property type="match status" value="1"/>
</dbReference>
<proteinExistence type="predicted"/>
<sequence>MADQNAASTPTTVPHFDLAHLTPQEQAFIAQRTPLRFHTYTPVDTPSATDPRPHLEPYLPLGSPTSSSTSTLSLILTPPRPEDAGALVSTLNHPHVAPQLVGPPYPYSDELAREFIQLKRRDTRAVLERLAARARRELRRDGSGEEVDAAPEERDGGEPDDEAAPWLDKLPLCAIRRADTGEYVGDLGVPRWQFEDVGDGEERDRLVSANEAKTASDPSALWSFGFYLRPSFHGQGIMAHVLRSVLDSYLFSYLGVDEVRGSAFADNVASIKTQEKCGLRRYGGYEHAVSESRGGGVRSIVVLKVTRDDFQRL</sequence>
<dbReference type="AlphaFoldDB" id="A0A194S7L8"/>
<keyword evidence="4" id="KW-1185">Reference proteome</keyword>
<dbReference type="InterPro" id="IPR000182">
    <property type="entry name" value="GNAT_dom"/>
</dbReference>
<protein>
    <recommendedName>
        <fullName evidence="2">N-acetyltransferase domain-containing protein</fullName>
    </recommendedName>
</protein>
<dbReference type="OMA" id="RMNLHLL"/>
<evidence type="ECO:0000313" key="3">
    <source>
        <dbReference type="EMBL" id="KPV75406.1"/>
    </source>
</evidence>
<dbReference type="GO" id="GO:0016747">
    <property type="term" value="F:acyltransferase activity, transferring groups other than amino-acyl groups"/>
    <property type="evidence" value="ECO:0007669"/>
    <property type="project" value="InterPro"/>
</dbReference>
<dbReference type="GeneID" id="28977263"/>
<dbReference type="Proteomes" id="UP000053890">
    <property type="component" value="Unassembled WGS sequence"/>
</dbReference>
<accession>A0A194S7L8</accession>
<dbReference type="Gene3D" id="3.40.630.30">
    <property type="match status" value="1"/>
</dbReference>
<dbReference type="SUPFAM" id="SSF55729">
    <property type="entry name" value="Acyl-CoA N-acyltransferases (Nat)"/>
    <property type="match status" value="1"/>
</dbReference>
<reference evidence="3 4" key="1">
    <citation type="journal article" date="2015" name="Front. Microbiol.">
        <title>Genome sequence of the plant growth promoting endophytic yeast Rhodotorula graminis WP1.</title>
        <authorList>
            <person name="Firrincieli A."/>
            <person name="Otillar R."/>
            <person name="Salamov A."/>
            <person name="Schmutz J."/>
            <person name="Khan Z."/>
            <person name="Redman R.S."/>
            <person name="Fleck N.D."/>
            <person name="Lindquist E."/>
            <person name="Grigoriev I.V."/>
            <person name="Doty S.L."/>
        </authorList>
    </citation>
    <scope>NUCLEOTIDE SEQUENCE [LARGE SCALE GENOMIC DNA]</scope>
    <source>
        <strain evidence="3 4">WP1</strain>
    </source>
</reference>
<feature type="region of interest" description="Disordered" evidence="1">
    <location>
        <begin position="136"/>
        <end position="164"/>
    </location>
</feature>
<gene>
    <name evidence="3" type="ORF">RHOBADRAFT_53388</name>
</gene>
<dbReference type="EMBL" id="KQ474078">
    <property type="protein sequence ID" value="KPV75406.1"/>
    <property type="molecule type" value="Genomic_DNA"/>
</dbReference>
<dbReference type="RefSeq" id="XP_018271455.1">
    <property type="nucleotide sequence ID" value="XM_018416815.1"/>
</dbReference>
<dbReference type="InterPro" id="IPR016181">
    <property type="entry name" value="Acyl_CoA_acyltransferase"/>
</dbReference>
<organism evidence="3 4">
    <name type="scientific">Rhodotorula graminis (strain WP1)</name>
    <dbReference type="NCBI Taxonomy" id="578459"/>
    <lineage>
        <taxon>Eukaryota</taxon>
        <taxon>Fungi</taxon>
        <taxon>Dikarya</taxon>
        <taxon>Basidiomycota</taxon>
        <taxon>Pucciniomycotina</taxon>
        <taxon>Microbotryomycetes</taxon>
        <taxon>Sporidiobolales</taxon>
        <taxon>Sporidiobolaceae</taxon>
        <taxon>Rhodotorula</taxon>
    </lineage>
</organism>
<name>A0A194S7L8_RHOGW</name>
<feature type="domain" description="N-acetyltransferase" evidence="2">
    <location>
        <begin position="203"/>
        <end position="280"/>
    </location>
</feature>
<dbReference type="PANTHER" id="PTHR43328:SF1">
    <property type="entry name" value="N-ACETYLTRANSFERASE DOMAIN-CONTAINING PROTEIN"/>
    <property type="match status" value="1"/>
</dbReference>
<dbReference type="OrthoDB" id="630895at2759"/>
<dbReference type="Pfam" id="PF13302">
    <property type="entry name" value="Acetyltransf_3"/>
    <property type="match status" value="1"/>
</dbReference>
<evidence type="ECO:0000259" key="2">
    <source>
        <dbReference type="Pfam" id="PF13302"/>
    </source>
</evidence>
<evidence type="ECO:0000256" key="1">
    <source>
        <dbReference type="SAM" id="MobiDB-lite"/>
    </source>
</evidence>
<dbReference type="STRING" id="578459.A0A194S7L8"/>
<evidence type="ECO:0000313" key="4">
    <source>
        <dbReference type="Proteomes" id="UP000053890"/>
    </source>
</evidence>